<comment type="caution">
    <text evidence="11">The sequence shown here is derived from an EMBL/GenBank/DDBJ whole genome shotgun (WGS) entry which is preliminary data.</text>
</comment>
<name>A0A8J5JRF3_HOMAM</name>
<keyword evidence="6" id="KW-1015">Disulfide bond</keyword>
<comment type="subcellular location">
    <subcellularLocation>
        <location evidence="1">Membrane</location>
    </subcellularLocation>
</comment>
<dbReference type="InterPro" id="IPR003961">
    <property type="entry name" value="FN3_dom"/>
</dbReference>
<feature type="compositionally biased region" description="Polar residues" evidence="7">
    <location>
        <begin position="837"/>
        <end position="857"/>
    </location>
</feature>
<accession>A0A8J5JRF3</accession>
<feature type="compositionally biased region" description="Low complexity" evidence="7">
    <location>
        <begin position="2634"/>
        <end position="2643"/>
    </location>
</feature>
<feature type="transmembrane region" description="Helical" evidence="8">
    <location>
        <begin position="2530"/>
        <end position="2553"/>
    </location>
</feature>
<dbReference type="Proteomes" id="UP000747542">
    <property type="component" value="Unassembled WGS sequence"/>
</dbReference>
<protein>
    <submittedName>
        <fullName evidence="11">Putative REJ domain-containing protein 1</fullName>
    </submittedName>
</protein>
<feature type="region of interest" description="Disordered" evidence="7">
    <location>
        <begin position="540"/>
        <end position="596"/>
    </location>
</feature>
<organism evidence="11 12">
    <name type="scientific">Homarus americanus</name>
    <name type="common">American lobster</name>
    <dbReference type="NCBI Taxonomy" id="6706"/>
    <lineage>
        <taxon>Eukaryota</taxon>
        <taxon>Metazoa</taxon>
        <taxon>Ecdysozoa</taxon>
        <taxon>Arthropoda</taxon>
        <taxon>Crustacea</taxon>
        <taxon>Multicrustacea</taxon>
        <taxon>Malacostraca</taxon>
        <taxon>Eumalacostraca</taxon>
        <taxon>Eucarida</taxon>
        <taxon>Decapoda</taxon>
        <taxon>Pleocyemata</taxon>
        <taxon>Astacidea</taxon>
        <taxon>Nephropoidea</taxon>
        <taxon>Nephropidae</taxon>
        <taxon>Homarus</taxon>
    </lineage>
</organism>
<evidence type="ECO:0000313" key="11">
    <source>
        <dbReference type="EMBL" id="KAG7160360.1"/>
    </source>
</evidence>
<dbReference type="PANTHER" id="PTHR46730">
    <property type="entry name" value="POLYCYSTIN-1"/>
    <property type="match status" value="1"/>
</dbReference>
<feature type="domain" description="Fibronectin type-III" evidence="10">
    <location>
        <begin position="1786"/>
        <end position="1891"/>
    </location>
</feature>
<evidence type="ECO:0000256" key="7">
    <source>
        <dbReference type="SAM" id="MobiDB-lite"/>
    </source>
</evidence>
<dbReference type="Pfam" id="PF02010">
    <property type="entry name" value="REJ"/>
    <property type="match status" value="1"/>
</dbReference>
<keyword evidence="12" id="KW-1185">Reference proteome</keyword>
<dbReference type="EMBL" id="JAHLQT010031306">
    <property type="protein sequence ID" value="KAG7160360.1"/>
    <property type="molecule type" value="Genomic_DNA"/>
</dbReference>
<evidence type="ECO:0000256" key="4">
    <source>
        <dbReference type="ARBA" id="ARBA00022989"/>
    </source>
</evidence>
<feature type="compositionally biased region" description="Basic and acidic residues" evidence="7">
    <location>
        <begin position="2648"/>
        <end position="2662"/>
    </location>
</feature>
<dbReference type="PROSITE" id="PS50287">
    <property type="entry name" value="SRCR_2"/>
    <property type="match status" value="1"/>
</dbReference>
<evidence type="ECO:0000256" key="8">
    <source>
        <dbReference type="SAM" id="Phobius"/>
    </source>
</evidence>
<keyword evidence="2 8" id="KW-0812">Transmembrane</keyword>
<feature type="region of interest" description="Disordered" evidence="7">
    <location>
        <begin position="835"/>
        <end position="871"/>
    </location>
</feature>
<evidence type="ECO:0000256" key="5">
    <source>
        <dbReference type="ARBA" id="ARBA00023136"/>
    </source>
</evidence>
<dbReference type="PROSITE" id="PS50853">
    <property type="entry name" value="FN3"/>
    <property type="match status" value="1"/>
</dbReference>
<dbReference type="InterPro" id="IPR001190">
    <property type="entry name" value="SRCR"/>
</dbReference>
<dbReference type="InterPro" id="IPR002859">
    <property type="entry name" value="PKD/REJ-like"/>
</dbReference>
<feature type="compositionally biased region" description="Basic and acidic residues" evidence="7">
    <location>
        <begin position="574"/>
        <end position="592"/>
    </location>
</feature>
<proteinExistence type="predicted"/>
<feature type="region of interest" description="Disordered" evidence="7">
    <location>
        <begin position="2620"/>
        <end position="2673"/>
    </location>
</feature>
<evidence type="ECO:0000259" key="10">
    <source>
        <dbReference type="PROSITE" id="PS50853"/>
    </source>
</evidence>
<reference evidence="11" key="1">
    <citation type="journal article" date="2021" name="Sci. Adv.">
        <title>The American lobster genome reveals insights on longevity, neural, and immune adaptations.</title>
        <authorList>
            <person name="Polinski J.M."/>
            <person name="Zimin A.V."/>
            <person name="Clark K.F."/>
            <person name="Kohn A.B."/>
            <person name="Sadowski N."/>
            <person name="Timp W."/>
            <person name="Ptitsyn A."/>
            <person name="Khanna P."/>
            <person name="Romanova D.Y."/>
            <person name="Williams P."/>
            <person name="Greenwood S.J."/>
            <person name="Moroz L.L."/>
            <person name="Walt D.R."/>
            <person name="Bodnar A.G."/>
        </authorList>
    </citation>
    <scope>NUCLEOTIDE SEQUENCE</scope>
    <source>
        <strain evidence="11">GMGI-L3</strain>
    </source>
</reference>
<evidence type="ECO:0000313" key="12">
    <source>
        <dbReference type="Proteomes" id="UP000747542"/>
    </source>
</evidence>
<comment type="caution">
    <text evidence="6">Lacks conserved residue(s) required for the propagation of feature annotation.</text>
</comment>
<dbReference type="GO" id="GO:0005886">
    <property type="term" value="C:plasma membrane"/>
    <property type="evidence" value="ECO:0007669"/>
    <property type="project" value="TreeGrafter"/>
</dbReference>
<evidence type="ECO:0000259" key="9">
    <source>
        <dbReference type="PROSITE" id="PS50287"/>
    </source>
</evidence>
<dbReference type="GO" id="GO:0005261">
    <property type="term" value="F:monoatomic cation channel activity"/>
    <property type="evidence" value="ECO:0007669"/>
    <property type="project" value="TreeGrafter"/>
</dbReference>
<evidence type="ECO:0000256" key="3">
    <source>
        <dbReference type="ARBA" id="ARBA00022737"/>
    </source>
</evidence>
<feature type="disulfide bond" evidence="6">
    <location>
        <begin position="201"/>
        <end position="211"/>
    </location>
</feature>
<keyword evidence="5 8" id="KW-0472">Membrane</keyword>
<evidence type="ECO:0000256" key="2">
    <source>
        <dbReference type="ARBA" id="ARBA00022692"/>
    </source>
</evidence>
<keyword evidence="4 8" id="KW-1133">Transmembrane helix</keyword>
<evidence type="ECO:0000256" key="1">
    <source>
        <dbReference type="ARBA" id="ARBA00004370"/>
    </source>
</evidence>
<sequence>MRICGNLRHRLHQVPCLETGRCAPEGKCEKSRPPSLGSTCPPDEEFCLSRDSCVPRGRCAGPVLRPPAKMMSCAPGQLLCVATGTCKRASECGSVGSPGRGKPMSSEICPPNKVFCLSSGTCKTAGRCEGRSPDSMNTMCPRGYIYCLQKWECVSADKGCNTPTSKVDVKCPPGTVFSLLTGSCKVEPNCGMPQGMPDLQCSGKSFAHTTCLSNQHCPLGFTCCPDPDTLHLQCVDADGRSDEKSINMTCHLINKPQYDTGLTCSDPKDCPVTSLCCGGKCMSNRGSSSCPPLSLYCPLTSKCQWLGMNCGMVCPPNTVYCTTSGQCVSKSDCEFDFEVPWTLPGPLRLPSNCNNSQMNEITMSDIYSTATTVTHDSSGVVFKVENLTTWYGTWVQRAPASKIWTPLEPSAVLMPSDYLGYMPHPGIYVFGLDHINMTERASGIRRKVVQLVAPEFPVIPIKEVVNNISLKENEPKKLKLLDIVNVTCDDDAYWKAWEMSIDLPKQASQAGLLDSAHPAIVSWVGSLQQLHLNVEEMHSTEDDSPWWSGGGGNYWESGGEQSENTRRNSRQRQGHREERNDRGRLSERRRELSGATSNVHKERGLWLEWTEPPTTRSDVKIDIFFSLDGGDTWILMNHALGIKLPLSSCESAQDILVKLHPSPNAVGSPKLLISVFPSQSSQACPTYPDEHIITLEIQEVNDAPQARTIPVQSQVPSLTYGTSTVGTPASVYANAFYVDSDEDSTMCIIIIQAYGSNLGVWQVSEDDGATYKNIGGLEDDPIPSTLGVTGSHRGIVNLEEMRDKNMCDITNMDLAQLSSLPSNNECLGKLMMRMENSGGTPSSTRTAGENEATSATETRGGAAEMETGSLRGQRQFTDFETGNTQVFTVYPMMRGFYVPATALIRFNHTREYWTLAEARQGTRLVFLASDNYNKQEASPEAKMINVSFAQSWKMGDVGNVARDPVVMSAEWRDCSGQLVMSDSPRVLDVCSVCGGDDSSCFDCNGDFNGNARMHCSKCVGGNTGKTESVDCSGKCGNESIMVERGASSVCGTCVGGLTGLPDNANIDKCGVCGGKNECVGCDGEINSGAVNDICGACLQPNNPDFNNCKRLGLVSNSVDAAVNDLGSAGFDKEELRKFFTLKASVAGVKSKKYNLENCTLVNKDGQKISAKTVKFKSGTVQASFKIFLSGKVILRCSFKAKKKRTTPKEVDLETPDEFEIMDSRAVMLETDRAEVNASIDTVVTIKVRNSPSLDSAACFLMYQDQSPATGRGSGPTSDLAQELATYVIEPDKVECLVPKNARPGQAQIGLVLTAAALQLILRALLNVPTKSLMVKASAPKVTSAILDSSGQNLVISFDQNIESETECSLLIEWPWIEESKKPKPNCKFQASKLQVKLKSGIMVKANTSLTFADSNGIRAAHGDATTAPEATGSFKVIQPDSTSELTFQLRGDTQACNTSIVKLTVTRIRGARIEEVTPKWNITWEPGSGKWSQAETLQMWGSIHALQDKMTMSSNSKSFSMSVPGSGLLPGKEYLVEVHLEAEDGRSSASQGRIITAMPPDQLLKIRINGPTQIRATSREMFKAKATLCSETESVDDNKLEYYWNVDGEGVFPVEQKGKTFTLRGGLLRGGSSYTLTVTALSPDPFIMGISRVELITISQGLELITSSDSIKVGSVSSIKIHASECKDLDNLPGSLSFRWWCKKESGEGCFASSGKTLTRLENTLSKEELSSPIFKIPGAMLPPDRYIISVEISKNNISAQKDVNVEVTAGQCALITTKPSFSIANPQKRILVPTFITGPADLEVQWISVEESGYLKADISQIPTGKMVKLWGESKEREHDLVLPIPSEEEESTFTGLEGDASYKFRILVKTPQGQSCYSDLLLLTNSPPEAGSFEVSPTSGEALATNFTFKASGWTDSDNRLTTYFGYQLEGDDSEEFPVVWTFVTTEEDPTADLILPADSDNSKVIPMIKVCDSYDACTIRKGYLLTLSFPSELPPDLLKTLIADFRSQMQDDAMTKAALDTITTYMITLASMGKENEQNFLLYQVEDSVKEKINSLFNRMKADSASIERSSDMLEGLWNMEDQFTVGKNVQRKMKTLGELVSAAILGEPIEKVQAELPETPEEDAGDPIHFPSDNQQLDSVRNLQNSPLMKGRRRARRVKRNAAPANGTQQYNPLTEKDVILLLKAAEQPIMVATDGKDTSDDLRKLLFQDLPKYYAGLCLGISLQDPPSQVLGNLVALAMRKSNFIDDVEKKVVIANSKGDNKDFVKQNSFKRHTKGRGEETQPSRTPVAETLLISPVTGVEITINMGSDRIIYELHVENDTKPEGYRFKCYGWDNNEWNKTYCNTGKLFIRGGVNRLRCLCNSPVYVAGFLIKIPSSSSSSETSTLDPSEETFAETTEMPWFLQEGMKHARIIIKEDYKTVVGDDPEKFILYVKPQISELLEIPAYRLVNMKVSEGSILVDFDIVSDPTRSSSLTSDVVVENLYSLINSGKLKIVGPTNEELTIPPQNINGLVVEEKNDPTKLPIIIGAVVGGIVLIVLVFICVAICLKNKKRMDKVQPLQMTNSKQPTYSSIHFEQSLDGTMAKYRGAANTSNRSLSSGGTYSDEGIFIERRSTANSSRVGSGGSSTGGVSFDSGTGQEVPEAFKYRSPTKEELERSGPIPEHIVSY</sequence>
<feature type="domain" description="SRCR" evidence="9">
    <location>
        <begin position="115"/>
        <end position="235"/>
    </location>
</feature>
<keyword evidence="3" id="KW-0677">Repeat</keyword>
<dbReference type="PANTHER" id="PTHR46730:SF1">
    <property type="entry name" value="PLAT DOMAIN-CONTAINING PROTEIN"/>
    <property type="match status" value="1"/>
</dbReference>
<dbReference type="GO" id="GO:0006816">
    <property type="term" value="P:calcium ion transport"/>
    <property type="evidence" value="ECO:0007669"/>
    <property type="project" value="TreeGrafter"/>
</dbReference>
<evidence type="ECO:0000256" key="6">
    <source>
        <dbReference type="PROSITE-ProRule" id="PRU00196"/>
    </source>
</evidence>
<gene>
    <name evidence="11" type="ORF">Hamer_G001580</name>
</gene>